<dbReference type="Gene3D" id="3.40.50.1240">
    <property type="entry name" value="Phosphoglycerate mutase-like"/>
    <property type="match status" value="1"/>
</dbReference>
<dbReference type="GO" id="GO:0005829">
    <property type="term" value="C:cytosol"/>
    <property type="evidence" value="ECO:0007669"/>
    <property type="project" value="TreeGrafter"/>
</dbReference>
<feature type="compositionally biased region" description="Low complexity" evidence="16">
    <location>
        <begin position="260"/>
        <end position="273"/>
    </location>
</feature>
<dbReference type="Gene3D" id="3.40.50.11950">
    <property type="match status" value="1"/>
</dbReference>
<evidence type="ECO:0000256" key="3">
    <source>
        <dbReference type="ARBA" id="ARBA00012893"/>
    </source>
</evidence>
<dbReference type="GO" id="GO:0005524">
    <property type="term" value="F:ATP binding"/>
    <property type="evidence" value="ECO:0007669"/>
    <property type="project" value="UniProtKB-KW"/>
</dbReference>
<feature type="compositionally biased region" description="Polar residues" evidence="16">
    <location>
        <begin position="1346"/>
        <end position="1356"/>
    </location>
</feature>
<comment type="catalytic activity">
    <reaction evidence="12">
        <text>1D-myo-inositol hexakisphosphate + ATP = 1-diphospho-1D-myo-inositol 2,3,4,5,6-pentakisphosphate + ADP</text>
        <dbReference type="Rhea" id="RHEA:37459"/>
        <dbReference type="ChEBI" id="CHEBI:30616"/>
        <dbReference type="ChEBI" id="CHEBI:58130"/>
        <dbReference type="ChEBI" id="CHEBI:74946"/>
        <dbReference type="ChEBI" id="CHEBI:456216"/>
        <dbReference type="EC" id="2.7.4.24"/>
    </reaction>
    <physiologicalReaction direction="left-to-right" evidence="12">
        <dbReference type="Rhea" id="RHEA:37460"/>
    </physiologicalReaction>
</comment>
<feature type="region of interest" description="Disordered" evidence="16">
    <location>
        <begin position="211"/>
        <end position="230"/>
    </location>
</feature>
<reference evidence="19" key="2">
    <citation type="submission" date="2023-06" db="EMBL/GenBank/DDBJ databases">
        <authorList>
            <consortium name="Lawrence Berkeley National Laboratory"/>
            <person name="Mondo S.J."/>
            <person name="Hensen N."/>
            <person name="Bonometti L."/>
            <person name="Westerberg I."/>
            <person name="Brannstrom I.O."/>
            <person name="Guillou S."/>
            <person name="Cros-Aarteil S."/>
            <person name="Calhoun S."/>
            <person name="Haridas S."/>
            <person name="Kuo A."/>
            <person name="Pangilinan J."/>
            <person name="Riley R."/>
            <person name="Labutti K."/>
            <person name="Andreopoulos B."/>
            <person name="Lipzen A."/>
            <person name="Chen C."/>
            <person name="Yanf M."/>
            <person name="Daum C."/>
            <person name="Ng V."/>
            <person name="Clum A."/>
            <person name="Steindorff A."/>
            <person name="Ohm R."/>
            <person name="Martin F."/>
            <person name="Silar P."/>
            <person name="Natvig D."/>
            <person name="Lalanne C."/>
            <person name="Gautier V."/>
            <person name="Ament-Velasquez S.L."/>
            <person name="Kruys A."/>
            <person name="Hutchinson M.I."/>
            <person name="Powell A.J."/>
            <person name="Barry K."/>
            <person name="Miller A.N."/>
            <person name="Grigoriev I.V."/>
            <person name="Debuchy R."/>
            <person name="Gladieux P."/>
            <person name="Thoren M.H."/>
            <person name="Johannesson H."/>
        </authorList>
    </citation>
    <scope>NUCLEOTIDE SEQUENCE</scope>
    <source>
        <strain evidence="19">PSN324</strain>
    </source>
</reference>
<evidence type="ECO:0000256" key="5">
    <source>
        <dbReference type="ARBA" id="ARBA00022553"/>
    </source>
</evidence>
<dbReference type="PANTHER" id="PTHR12750">
    <property type="entry name" value="DIPHOSPHOINOSITOL PENTAKISPHOSPHATE KINASE"/>
    <property type="match status" value="1"/>
</dbReference>
<evidence type="ECO:0000259" key="18">
    <source>
        <dbReference type="Pfam" id="PF18086"/>
    </source>
</evidence>
<feature type="region of interest" description="Disordered" evidence="16">
    <location>
        <begin position="1609"/>
        <end position="1738"/>
    </location>
</feature>
<dbReference type="PANTHER" id="PTHR12750:SF9">
    <property type="entry name" value="INOSITOL HEXAKISPHOSPHATE AND DIPHOSPHOINOSITOL-PENTAKISPHOSPHATE KINASE"/>
    <property type="match status" value="1"/>
</dbReference>
<evidence type="ECO:0000256" key="12">
    <source>
        <dbReference type="ARBA" id="ARBA00034629"/>
    </source>
</evidence>
<dbReference type="GO" id="GO:0032958">
    <property type="term" value="P:inositol phosphate biosynthetic process"/>
    <property type="evidence" value="ECO:0007669"/>
    <property type="project" value="TreeGrafter"/>
</dbReference>
<feature type="compositionally biased region" description="Polar residues" evidence="16">
    <location>
        <begin position="282"/>
        <end position="313"/>
    </location>
</feature>
<evidence type="ECO:0000313" key="20">
    <source>
        <dbReference type="Proteomes" id="UP001321749"/>
    </source>
</evidence>
<dbReference type="GO" id="GO:0052723">
    <property type="term" value="F:inositol hexakisphosphate 1-kinase activity"/>
    <property type="evidence" value="ECO:0007669"/>
    <property type="project" value="UniProtKB-ARBA"/>
</dbReference>
<dbReference type="EC" id="2.7.4.24" evidence="3 14"/>
<keyword evidence="15" id="KW-0175">Coiled coil</keyword>
<dbReference type="InterPro" id="IPR029033">
    <property type="entry name" value="His_PPase_superfam"/>
</dbReference>
<comment type="similarity">
    <text evidence="2 14">Belongs to the histidine acid phosphatase family. VIP1 subfamily.</text>
</comment>
<feature type="region of interest" description="Disordered" evidence="16">
    <location>
        <begin position="139"/>
        <end position="168"/>
    </location>
</feature>
<evidence type="ECO:0000256" key="14">
    <source>
        <dbReference type="RuleBase" id="RU365032"/>
    </source>
</evidence>
<reference evidence="19" key="1">
    <citation type="journal article" date="2023" name="Mol. Phylogenet. Evol.">
        <title>Genome-scale phylogeny and comparative genomics of the fungal order Sordariales.</title>
        <authorList>
            <person name="Hensen N."/>
            <person name="Bonometti L."/>
            <person name="Westerberg I."/>
            <person name="Brannstrom I.O."/>
            <person name="Guillou S."/>
            <person name="Cros-Aarteil S."/>
            <person name="Calhoun S."/>
            <person name="Haridas S."/>
            <person name="Kuo A."/>
            <person name="Mondo S."/>
            <person name="Pangilinan J."/>
            <person name="Riley R."/>
            <person name="LaButti K."/>
            <person name="Andreopoulos B."/>
            <person name="Lipzen A."/>
            <person name="Chen C."/>
            <person name="Yan M."/>
            <person name="Daum C."/>
            <person name="Ng V."/>
            <person name="Clum A."/>
            <person name="Steindorff A."/>
            <person name="Ohm R.A."/>
            <person name="Martin F."/>
            <person name="Silar P."/>
            <person name="Natvig D.O."/>
            <person name="Lalanne C."/>
            <person name="Gautier V."/>
            <person name="Ament-Velasquez S.L."/>
            <person name="Kruys A."/>
            <person name="Hutchinson M.I."/>
            <person name="Powell A.J."/>
            <person name="Barry K."/>
            <person name="Miller A.N."/>
            <person name="Grigoriev I.V."/>
            <person name="Debuchy R."/>
            <person name="Gladieux P."/>
            <person name="Hiltunen Thoren M."/>
            <person name="Johannesson H."/>
        </authorList>
    </citation>
    <scope>NUCLEOTIDE SEQUENCE</scope>
    <source>
        <strain evidence="19">PSN324</strain>
    </source>
</reference>
<dbReference type="GO" id="GO:0052843">
    <property type="term" value="F:inositol-1-diphosphate-2,3,4,5,6-pentakisphosphate diphosphatase activity"/>
    <property type="evidence" value="ECO:0007669"/>
    <property type="project" value="UniProtKB-ARBA"/>
</dbReference>
<organism evidence="19 20">
    <name type="scientific">Cladorrhinum samala</name>
    <dbReference type="NCBI Taxonomy" id="585594"/>
    <lineage>
        <taxon>Eukaryota</taxon>
        <taxon>Fungi</taxon>
        <taxon>Dikarya</taxon>
        <taxon>Ascomycota</taxon>
        <taxon>Pezizomycotina</taxon>
        <taxon>Sordariomycetes</taxon>
        <taxon>Sordariomycetidae</taxon>
        <taxon>Sordariales</taxon>
        <taxon>Podosporaceae</taxon>
        <taxon>Cladorrhinum</taxon>
    </lineage>
</organism>
<dbReference type="GO" id="GO:0033857">
    <property type="term" value="F:5-diphosphoinositol pentakisphosphate 1-kinase activity"/>
    <property type="evidence" value="ECO:0007669"/>
    <property type="project" value="TreeGrafter"/>
</dbReference>
<feature type="region of interest" description="Disordered" evidence="16">
    <location>
        <begin position="929"/>
        <end position="1010"/>
    </location>
</feature>
<feature type="compositionally biased region" description="Basic and acidic residues" evidence="16">
    <location>
        <begin position="971"/>
        <end position="995"/>
    </location>
</feature>
<dbReference type="InterPro" id="IPR000560">
    <property type="entry name" value="His_Pase_clade-2"/>
</dbReference>
<comment type="catalytic activity">
    <reaction evidence="11">
        <text>5-diphospho-1D-myo-inositol 1,2,3,4,6-pentakisphosphate + ATP + H(+) = 1,5-bis(diphospho)-1D-myo-inositol 2,3,4,6-tetrakisphosphate + ADP</text>
        <dbReference type="Rhea" id="RHEA:10276"/>
        <dbReference type="ChEBI" id="CHEBI:15378"/>
        <dbReference type="ChEBI" id="CHEBI:30616"/>
        <dbReference type="ChEBI" id="CHEBI:58628"/>
        <dbReference type="ChEBI" id="CHEBI:77983"/>
        <dbReference type="ChEBI" id="CHEBI:456216"/>
        <dbReference type="EC" id="2.7.4.24"/>
    </reaction>
    <physiologicalReaction direction="left-to-right" evidence="11">
        <dbReference type="Rhea" id="RHEA:10277"/>
    </physiologicalReaction>
</comment>
<proteinExistence type="inferred from homology"/>
<evidence type="ECO:0000313" key="19">
    <source>
        <dbReference type="EMBL" id="KAK4466878.1"/>
    </source>
</evidence>
<name>A0AAV9I1G9_9PEZI</name>
<keyword evidence="9 14" id="KW-0067">ATP-binding</keyword>
<dbReference type="Pfam" id="PF00328">
    <property type="entry name" value="His_Phos_2"/>
    <property type="match status" value="1"/>
</dbReference>
<evidence type="ECO:0000256" key="6">
    <source>
        <dbReference type="ARBA" id="ARBA00022679"/>
    </source>
</evidence>
<dbReference type="FunFam" id="3.30.470.20:FF:000036">
    <property type="entry name" value="Inositol hexakisphosphate and diphosphoinositol-pentakisphosphate kinase"/>
    <property type="match status" value="1"/>
</dbReference>
<dbReference type="SUPFAM" id="SSF53254">
    <property type="entry name" value="Phosphoglycerate mutase-like"/>
    <property type="match status" value="1"/>
</dbReference>
<feature type="region of interest" description="Disordered" evidence="16">
    <location>
        <begin position="248"/>
        <end position="361"/>
    </location>
</feature>
<feature type="region of interest" description="Disordered" evidence="16">
    <location>
        <begin position="1"/>
        <end position="110"/>
    </location>
</feature>
<evidence type="ECO:0000256" key="4">
    <source>
        <dbReference type="ARBA" id="ARBA00022490"/>
    </source>
</evidence>
<keyword evidence="20" id="KW-1185">Reference proteome</keyword>
<dbReference type="GO" id="GO:0005856">
    <property type="term" value="C:cytoskeleton"/>
    <property type="evidence" value="ECO:0007669"/>
    <property type="project" value="UniProtKB-SubCell"/>
</dbReference>
<gene>
    <name evidence="19" type="ORF">QBC42DRAFT_215774</name>
</gene>
<dbReference type="InterPro" id="IPR037446">
    <property type="entry name" value="His_Pase_VIP1"/>
</dbReference>
<feature type="compositionally biased region" description="Polar residues" evidence="16">
    <location>
        <begin position="1681"/>
        <end position="1694"/>
    </location>
</feature>
<dbReference type="Proteomes" id="UP001321749">
    <property type="component" value="Unassembled WGS sequence"/>
</dbReference>
<feature type="compositionally biased region" description="Low complexity" evidence="16">
    <location>
        <begin position="1293"/>
        <end position="1315"/>
    </location>
</feature>
<evidence type="ECO:0000256" key="8">
    <source>
        <dbReference type="ARBA" id="ARBA00022777"/>
    </source>
</evidence>
<keyword evidence="8 14" id="KW-0418">Kinase</keyword>
<comment type="function">
    <text evidence="14">Bifunctional inositol kinase that acts in concert with the IP6K kinases to synthesize the diphosphate group-containing inositol pyrophosphates diphosphoinositol pentakisphosphate, PP-InsP5, and bis-diphosphoinositol tetrakisphosphate, (PP)2-InsP4. PP-InsP5 and (PP)2-InsP4, also respectively called InsP7 and InsP8, may regulate a variety of cellular processes, including apoptosis, vesicle trafficking, cytoskeletal dynamics, and exocytosis. Phosphorylates inositol hexakisphosphate (InsP6).</text>
</comment>
<feature type="coiled-coil region" evidence="15">
    <location>
        <begin position="1105"/>
        <end position="1132"/>
    </location>
</feature>
<accession>A0AAV9I1G9</accession>
<evidence type="ECO:0000256" key="2">
    <source>
        <dbReference type="ARBA" id="ARBA00005609"/>
    </source>
</evidence>
<dbReference type="InterPro" id="IPR040557">
    <property type="entry name" value="VIP1_N"/>
</dbReference>
<dbReference type="EMBL" id="MU864929">
    <property type="protein sequence ID" value="KAK4466878.1"/>
    <property type="molecule type" value="Genomic_DNA"/>
</dbReference>
<evidence type="ECO:0000256" key="13">
    <source>
        <dbReference type="ARBA" id="ARBA00071668"/>
    </source>
</evidence>
<evidence type="ECO:0000256" key="11">
    <source>
        <dbReference type="ARBA" id="ARBA00033696"/>
    </source>
</evidence>
<evidence type="ECO:0000256" key="9">
    <source>
        <dbReference type="ARBA" id="ARBA00022840"/>
    </source>
</evidence>
<dbReference type="Gene3D" id="3.30.470.20">
    <property type="entry name" value="ATP-grasp fold, B domain"/>
    <property type="match status" value="1"/>
</dbReference>
<keyword evidence="4 14" id="KW-0963">Cytoplasm</keyword>
<evidence type="ECO:0000259" key="17">
    <source>
        <dbReference type="Pfam" id="PF08443"/>
    </source>
</evidence>
<keyword evidence="7 14" id="KW-0547">Nucleotide-binding</keyword>
<dbReference type="InterPro" id="IPR013651">
    <property type="entry name" value="ATP-grasp_RimK-type"/>
</dbReference>
<sequence length="1738" mass="189452">MDPPNSAAEAIESLQQNQGKADTVPSSPSTVAPTSPRPTRSRTHRASSSHSRNLSSSSIASLASLASLASRGRHGRQADPGTTVLYEAHADRANLSMPPPSSVPAYQTLKGIVRRNSSHSDVWSEDSSLQRVPSALSQFNADGASNSSAVDESDTPRLAPSDPRDSVQYRHHLPEPAFRSARSSFSEAGASLSNRLSIGSIYSLASVRGVPSSAASANGSDNNSVTGHFVPSHHRTVSALMASTTAGVNGSNKAAPPEASVSNVTVTTGSTGSQHGALSLTAKESQGSQISDIPRKSLSSTLPSDQQQKSGTVPTPRPQPTRSRSRAKRRFSSSTGASSHSPSGDRVISHNGGHRAEKEEHKPAPWGVIGVCALDVKARSKPSRNILNRLIQNREFDVCVFGDKVILDEEIENWPICDYLISFYSDGFPLEKAIAYVKARKPFCVNDVPMQKILWDRRLCLRLLDSIGVPTPQRVEVNRDGGPRLLTPDICKHIKDVSGISFEPTEPDLEKAKVATTPRKVELLDNGDILSVDGTLIKKPFVEKPTSGEDHNIIIYFPTSAGGGARKLFRKIGNKSSEYVEALNVPRCITQPEDSFVYERFMQVDNAEDVKAYTVGPSYCHAETRKSPVVDGVVRRNTHGKEVRYVTGLSAEEKEIASKISTTFGQRVCGFDFLRAGGKSYVIDVNGWSFVKDNDDYYDHCANILKDIFIKERLRREGLTPPIPSPAISEVDPMAASLAVRAAYASKEKELAALTQSRASMEKAAAREISIEGPTAIKPMDIKHGSIPTSPLVSQFPSSVVESTHSAAPSTISAAPSILHQDITVQDEVEPPPPPPPKPSWKLKGVVSVIRHADRTPKQKYKFTFHTAPFIELLKGHQEEVLLIGEPALASVLDAVDVAMRAGVEDRQKLKALRNVLIKKGSWAGTKVQIKPMFRKKPEKGKEKKNKDGQEEGAIEEPVSPPPPKAINEIETIKEEKEEDHTPQETEVQPEKPDADVYQARRPTKRHDSLSGVTMSKFTAAEESLVLDKLQLIVKWGGEPTHSARYQAQELGESMRSDLGLMNREVLEEVHVFSSSERRVVTSAQIWAASFLNKKDVPEDFITIRKDLLDDSNAAKDEMDKVKKKLKGLLRKGNERPPQFAWPESMPEPAEVQTRVVQLMNFHRKVMQHNYGKLYSGAVSSLASAISNPDKSGDATTAASSLASSIASVGALSQANAINGIQARWCCGEDAELFKERWEKLFAEFCDGEKVDPSKISELYDTMKFDALHNRQFLEWVFTPSKSMLEDEYLRNGKPVTSSSKPTPSPTGSVVVGSTEENKPNSGTSTPTLAGEDSSLTAPGLKSERSASNSSGTTLSEKIEKEGHKAVKRIFRRRSFLNGLRPVSSAIDSAELPEKYFHLHRGNSQTKAKTDARFEPLRELYQLAKVLFDFICPQEYGISDSEKLEIGLLTSLPLLKEIVQDLEDMQASEEAKSFIYFTKESHIYTLLNCILEGGLETKIKRATIPELDYLSQISFELYEMPASPPINTEGTPVFNYSIKITISPGCHVFDPLDVQLDSKHCIGCAPRRSLTAHADWMFVIETLRAKFHQVKLPKTFLAVNLSDAFTFQEKQHDKSDGEETGNGGPKDGAANEPQDVTAADASVTDPEPTSNSEVPDQVQGAPAIQGQTEEETGADAPTPTLPQSETPVQNQVTTAADAVPETDPEATPKQADMAVIPSLPAAIGGDKPAEASDDVTTA</sequence>
<evidence type="ECO:0000256" key="1">
    <source>
        <dbReference type="ARBA" id="ARBA00004245"/>
    </source>
</evidence>
<protein>
    <recommendedName>
        <fullName evidence="13 14">Inositol hexakisphosphate and diphosphoinositol-pentakisphosphate kinase</fullName>
        <ecNumber evidence="3 14">2.7.4.24</ecNumber>
    </recommendedName>
</protein>
<feature type="domain" description="ATP-grasp fold RimK-type" evidence="17">
    <location>
        <begin position="596"/>
        <end position="687"/>
    </location>
</feature>
<comment type="caution">
    <text evidence="19">The sequence shown here is derived from an EMBL/GenBank/DDBJ whole genome shotgun (WGS) entry which is preliminary data.</text>
</comment>
<keyword evidence="10" id="KW-0206">Cytoskeleton</keyword>
<dbReference type="Pfam" id="PF18086">
    <property type="entry name" value="PPIP5K2_N"/>
    <property type="match status" value="1"/>
</dbReference>
<feature type="compositionally biased region" description="Low complexity" evidence="16">
    <location>
        <begin position="332"/>
        <end position="342"/>
    </location>
</feature>
<feature type="compositionally biased region" description="Polar residues" evidence="16">
    <location>
        <begin position="139"/>
        <end position="150"/>
    </location>
</feature>
<evidence type="ECO:0000256" key="10">
    <source>
        <dbReference type="ARBA" id="ARBA00023212"/>
    </source>
</evidence>
<keyword evidence="6 14" id="KW-0808">Transferase</keyword>
<feature type="domain" description="VIP1 N-terminal" evidence="18">
    <location>
        <begin position="369"/>
        <end position="456"/>
    </location>
</feature>
<feature type="compositionally biased region" description="Low complexity" evidence="16">
    <location>
        <begin position="212"/>
        <end position="224"/>
    </location>
</feature>
<evidence type="ECO:0000256" key="15">
    <source>
        <dbReference type="SAM" id="Coils"/>
    </source>
</evidence>
<keyword evidence="5" id="KW-0597">Phosphoprotein</keyword>
<feature type="compositionally biased region" description="Low complexity" evidence="16">
    <location>
        <begin position="48"/>
        <end position="70"/>
    </location>
</feature>
<dbReference type="GO" id="GO:0006020">
    <property type="term" value="P:inositol metabolic process"/>
    <property type="evidence" value="ECO:0007669"/>
    <property type="project" value="TreeGrafter"/>
</dbReference>
<feature type="compositionally biased region" description="Basic and acidic residues" evidence="16">
    <location>
        <begin position="940"/>
        <end position="950"/>
    </location>
</feature>
<evidence type="ECO:0000256" key="7">
    <source>
        <dbReference type="ARBA" id="ARBA00022741"/>
    </source>
</evidence>
<evidence type="ECO:0000256" key="16">
    <source>
        <dbReference type="SAM" id="MobiDB-lite"/>
    </source>
</evidence>
<feature type="compositionally biased region" description="Low complexity" evidence="16">
    <location>
        <begin position="23"/>
        <end position="38"/>
    </location>
</feature>
<dbReference type="FunFam" id="3.40.50.11950:FF:000002">
    <property type="entry name" value="Inositol hexakisphosphate and diphosphoinositol-pentakisphosphate kinase"/>
    <property type="match status" value="1"/>
</dbReference>
<dbReference type="Pfam" id="PF08443">
    <property type="entry name" value="RimK"/>
    <property type="match status" value="1"/>
</dbReference>
<feature type="region of interest" description="Disordered" evidence="16">
    <location>
        <begin position="1293"/>
        <end position="1359"/>
    </location>
</feature>
<comment type="subcellular location">
    <subcellularLocation>
        <location evidence="1 14">Cytoplasm</location>
        <location evidence="1 14">Cytoskeleton</location>
    </subcellularLocation>
</comment>